<evidence type="ECO:0000256" key="2">
    <source>
        <dbReference type="ARBA" id="ARBA00008791"/>
    </source>
</evidence>
<dbReference type="SUPFAM" id="SSF52402">
    <property type="entry name" value="Adenine nucleotide alpha hydrolases-like"/>
    <property type="match status" value="2"/>
</dbReference>
<dbReference type="PANTHER" id="PTHR47892">
    <property type="entry name" value="UNIVERSAL STRESS PROTEIN E"/>
    <property type="match status" value="1"/>
</dbReference>
<comment type="subcellular location">
    <subcellularLocation>
        <location evidence="1">Cytoplasm</location>
    </subcellularLocation>
</comment>
<dbReference type="InterPro" id="IPR006016">
    <property type="entry name" value="UspA"/>
</dbReference>
<dbReference type="EMBL" id="FOOU01000001">
    <property type="protein sequence ID" value="SFF81912.1"/>
    <property type="molecule type" value="Genomic_DNA"/>
</dbReference>
<dbReference type="CDD" id="cd00293">
    <property type="entry name" value="USP-like"/>
    <property type="match status" value="1"/>
</dbReference>
<dbReference type="Pfam" id="PF00582">
    <property type="entry name" value="Usp"/>
    <property type="match status" value="2"/>
</dbReference>
<dbReference type="Gene3D" id="3.40.50.12370">
    <property type="match status" value="1"/>
</dbReference>
<name>A0A1I2LQY5_9GAMM</name>
<comment type="function">
    <text evidence="4">Required for resistance to DNA-damaging agents.</text>
</comment>
<dbReference type="OrthoDB" id="239260at2"/>
<evidence type="ECO:0000313" key="7">
    <source>
        <dbReference type="Proteomes" id="UP000198623"/>
    </source>
</evidence>
<dbReference type="RefSeq" id="WP_090723265.1">
    <property type="nucleotide sequence ID" value="NZ_FOOU01000001.1"/>
</dbReference>
<gene>
    <name evidence="6" type="ORF">SAMN05216175_101212</name>
</gene>
<dbReference type="PANTHER" id="PTHR47892:SF1">
    <property type="entry name" value="UNIVERSAL STRESS PROTEIN E"/>
    <property type="match status" value="1"/>
</dbReference>
<dbReference type="AlphaFoldDB" id="A0A1I2LQY5"/>
<feature type="domain" description="UspA" evidence="5">
    <location>
        <begin position="178"/>
        <end position="316"/>
    </location>
</feature>
<evidence type="ECO:0000313" key="6">
    <source>
        <dbReference type="EMBL" id="SFF81912.1"/>
    </source>
</evidence>
<keyword evidence="7" id="KW-1185">Reference proteome</keyword>
<proteinExistence type="inferred from homology"/>
<organism evidence="6 7">
    <name type="scientific">Neptunomonas qingdaonensis</name>
    <dbReference type="NCBI Taxonomy" id="1045558"/>
    <lineage>
        <taxon>Bacteria</taxon>
        <taxon>Pseudomonadati</taxon>
        <taxon>Pseudomonadota</taxon>
        <taxon>Gammaproteobacteria</taxon>
        <taxon>Oceanospirillales</taxon>
        <taxon>Oceanospirillaceae</taxon>
        <taxon>Neptunomonas</taxon>
    </lineage>
</organism>
<feature type="domain" description="UspA" evidence="5">
    <location>
        <begin position="4"/>
        <end position="143"/>
    </location>
</feature>
<dbReference type="STRING" id="1045558.SAMN05216175_101212"/>
<protein>
    <submittedName>
        <fullName evidence="6">Nucleotide-binding universal stress protein, UspA family</fullName>
    </submittedName>
</protein>
<keyword evidence="3" id="KW-0963">Cytoplasm</keyword>
<evidence type="ECO:0000259" key="5">
    <source>
        <dbReference type="Pfam" id="PF00582"/>
    </source>
</evidence>
<accession>A0A1I2LQY5</accession>
<evidence type="ECO:0000256" key="3">
    <source>
        <dbReference type="ARBA" id="ARBA00022490"/>
    </source>
</evidence>
<dbReference type="GO" id="GO:0005737">
    <property type="term" value="C:cytoplasm"/>
    <property type="evidence" value="ECO:0007669"/>
    <property type="project" value="UniProtKB-SubCell"/>
</dbReference>
<comment type="similarity">
    <text evidence="2">Belongs to the universal stress protein A family.</text>
</comment>
<sequence length="327" mass="36993">MKRFNNILCLVEPDISSEAALDQAIRIANDHQATITIASTLNPTGIFHRIFKNQKERNETISESAKIKRNATEKWVKLYKPELKADVEIYTGIGFIEIVKSVLENQYDLVVKCANDMDWLDRLFGNEDMHLMRRCPCPLLILKPGHNEVFKNVLATVDVNDDFTELDENRVQDGLNEKVLEYSAVFSLAELTELHIGSVWEAYGEDFLRYGAFSHVSEEKADLYEEQAQRACSDRLKFLVTEMSKQLGKDTINFLHPKVHLVKGLPAKEIPLMAKQYGVDLIVMGTVARTGIPGFIIGNTAEYILEQVQCSVLAIKPDGFKTPALKM</sequence>
<dbReference type="Proteomes" id="UP000198623">
    <property type="component" value="Unassembled WGS sequence"/>
</dbReference>
<reference evidence="7" key="1">
    <citation type="submission" date="2016-10" db="EMBL/GenBank/DDBJ databases">
        <authorList>
            <person name="Varghese N."/>
            <person name="Submissions S."/>
        </authorList>
    </citation>
    <scope>NUCLEOTIDE SEQUENCE [LARGE SCALE GENOMIC DNA]</scope>
    <source>
        <strain evidence="7">CGMCC 1.10971</strain>
    </source>
</reference>
<evidence type="ECO:0000256" key="4">
    <source>
        <dbReference type="ARBA" id="ARBA00037131"/>
    </source>
</evidence>
<evidence type="ECO:0000256" key="1">
    <source>
        <dbReference type="ARBA" id="ARBA00004496"/>
    </source>
</evidence>